<proteinExistence type="inferred from homology"/>
<evidence type="ECO:0000313" key="9">
    <source>
        <dbReference type="EMBL" id="RMZ17027.1"/>
    </source>
</evidence>
<dbReference type="NCBIfam" id="NF041463">
    <property type="entry name" value="GalB"/>
    <property type="match status" value="1"/>
</dbReference>
<accession>A0A3M7HUT1</accession>
<name>A0A3M7HUT1_HORWE</name>
<dbReference type="Gene3D" id="3.20.20.80">
    <property type="entry name" value="Glycosidases"/>
    <property type="match status" value="1"/>
</dbReference>
<dbReference type="Pfam" id="PF02836">
    <property type="entry name" value="Glyco_hydro_2_C"/>
    <property type="match status" value="1"/>
</dbReference>
<dbReference type="GO" id="GO:0004553">
    <property type="term" value="F:hydrolase activity, hydrolyzing O-glycosyl compounds"/>
    <property type="evidence" value="ECO:0007669"/>
    <property type="project" value="InterPro"/>
</dbReference>
<feature type="domain" description="DUF4982" evidence="7">
    <location>
        <begin position="653"/>
        <end position="712"/>
    </location>
</feature>
<dbReference type="SUPFAM" id="SSF49373">
    <property type="entry name" value="Invasin/intimin cell-adhesion fragments"/>
    <property type="match status" value="1"/>
</dbReference>
<evidence type="ECO:0008006" key="11">
    <source>
        <dbReference type="Google" id="ProtNLM"/>
    </source>
</evidence>
<dbReference type="InterPro" id="IPR006101">
    <property type="entry name" value="Glyco_hydro_2"/>
</dbReference>
<evidence type="ECO:0000313" key="10">
    <source>
        <dbReference type="Proteomes" id="UP000280598"/>
    </source>
</evidence>
<dbReference type="AlphaFoldDB" id="A0A3M7HUT1"/>
<reference evidence="9 10" key="1">
    <citation type="journal article" date="2018" name="BMC Genomics">
        <title>Genomic evidence for intraspecific hybridization in a clonal and extremely halotolerant yeast.</title>
        <authorList>
            <person name="Gostincar C."/>
            <person name="Stajich J.E."/>
            <person name="Zupancic J."/>
            <person name="Zalar P."/>
            <person name="Gunde-Cimerman N."/>
        </authorList>
    </citation>
    <scope>NUCLEOTIDE SEQUENCE [LARGE SCALE GENOMIC DNA]</scope>
    <source>
        <strain evidence="9 10">EXF-562</strain>
    </source>
</reference>
<dbReference type="Gene3D" id="2.60.40.10">
    <property type="entry name" value="Immunoglobulins"/>
    <property type="match status" value="2"/>
</dbReference>
<evidence type="ECO:0000259" key="6">
    <source>
        <dbReference type="Pfam" id="PF02836"/>
    </source>
</evidence>
<dbReference type="InterPro" id="IPR040605">
    <property type="entry name" value="Glyco_hydro2_dom5"/>
</dbReference>
<dbReference type="InterPro" id="IPR013783">
    <property type="entry name" value="Ig-like_fold"/>
</dbReference>
<dbReference type="PANTHER" id="PTHR42732:SF1">
    <property type="entry name" value="BETA-MANNOSIDASE"/>
    <property type="match status" value="1"/>
</dbReference>
<dbReference type="EMBL" id="QWIS01000007">
    <property type="protein sequence ID" value="RMZ17027.1"/>
    <property type="molecule type" value="Genomic_DNA"/>
</dbReference>
<dbReference type="GO" id="GO:0005975">
    <property type="term" value="P:carbohydrate metabolic process"/>
    <property type="evidence" value="ECO:0007669"/>
    <property type="project" value="InterPro"/>
</dbReference>
<evidence type="ECO:0000256" key="4">
    <source>
        <dbReference type="SAM" id="SignalP"/>
    </source>
</evidence>
<keyword evidence="3" id="KW-0326">Glycosidase</keyword>
<evidence type="ECO:0000256" key="2">
    <source>
        <dbReference type="ARBA" id="ARBA00022801"/>
    </source>
</evidence>
<dbReference type="InterPro" id="IPR036156">
    <property type="entry name" value="Beta-gal/glucu_dom_sf"/>
</dbReference>
<comment type="caution">
    <text evidence="9">The sequence shown here is derived from an EMBL/GenBank/DDBJ whole genome shotgun (WGS) entry which is preliminary data.</text>
</comment>
<evidence type="ECO:0000256" key="1">
    <source>
        <dbReference type="ARBA" id="ARBA00007401"/>
    </source>
</evidence>
<dbReference type="InterPro" id="IPR006103">
    <property type="entry name" value="Glyco_hydro_2_cat"/>
</dbReference>
<evidence type="ECO:0000259" key="7">
    <source>
        <dbReference type="Pfam" id="PF16355"/>
    </source>
</evidence>
<dbReference type="SUPFAM" id="SSF49785">
    <property type="entry name" value="Galactose-binding domain-like"/>
    <property type="match status" value="1"/>
</dbReference>
<dbReference type="InterPro" id="IPR051913">
    <property type="entry name" value="GH2_Domain-Containing"/>
</dbReference>
<dbReference type="InterPro" id="IPR017853">
    <property type="entry name" value="GH"/>
</dbReference>
<feature type="domain" description="Glycoside hydrolase family 2 immunoglobulin-like beta-sandwich" evidence="5">
    <location>
        <begin position="191"/>
        <end position="304"/>
    </location>
</feature>
<feature type="signal peptide" evidence="4">
    <location>
        <begin position="1"/>
        <end position="17"/>
    </location>
</feature>
<dbReference type="Gene3D" id="2.60.120.260">
    <property type="entry name" value="Galactose-binding domain-like"/>
    <property type="match status" value="1"/>
</dbReference>
<feature type="domain" description="Glycoside hydrolase family 2 catalytic" evidence="6">
    <location>
        <begin position="313"/>
        <end position="461"/>
    </location>
</feature>
<dbReference type="Pfam" id="PF18565">
    <property type="entry name" value="Glyco_hydro2_C5"/>
    <property type="match status" value="1"/>
</dbReference>
<dbReference type="VEuPathDB" id="FungiDB:BTJ68_05524"/>
<dbReference type="PANTHER" id="PTHR42732">
    <property type="entry name" value="BETA-GALACTOSIDASE"/>
    <property type="match status" value="1"/>
</dbReference>
<dbReference type="Pfam" id="PF16355">
    <property type="entry name" value="DUF4982"/>
    <property type="match status" value="1"/>
</dbReference>
<dbReference type="Proteomes" id="UP000280598">
    <property type="component" value="Unassembled WGS sequence"/>
</dbReference>
<dbReference type="SUPFAM" id="SSF49303">
    <property type="entry name" value="beta-Galactosidase/glucuronidase domain"/>
    <property type="match status" value="1"/>
</dbReference>
<keyword evidence="2" id="KW-0378">Hydrolase</keyword>
<evidence type="ECO:0000259" key="5">
    <source>
        <dbReference type="Pfam" id="PF00703"/>
    </source>
</evidence>
<feature type="chain" id="PRO_5018277319" description="Beta-galactosidase" evidence="4">
    <location>
        <begin position="18"/>
        <end position="832"/>
    </location>
</feature>
<dbReference type="InterPro" id="IPR006102">
    <property type="entry name" value="Ig-like_GH2"/>
</dbReference>
<evidence type="ECO:0000259" key="8">
    <source>
        <dbReference type="Pfam" id="PF18565"/>
    </source>
</evidence>
<dbReference type="SUPFAM" id="SSF51445">
    <property type="entry name" value="(Trans)glycosidases"/>
    <property type="match status" value="1"/>
</dbReference>
<evidence type="ECO:0000256" key="3">
    <source>
        <dbReference type="ARBA" id="ARBA00023295"/>
    </source>
</evidence>
<comment type="similarity">
    <text evidence="1">Belongs to the glycosyl hydrolase 2 family.</text>
</comment>
<dbReference type="PRINTS" id="PR00132">
    <property type="entry name" value="GLHYDRLASE2"/>
</dbReference>
<gene>
    <name evidence="9" type="ORF">D0860_00691</name>
</gene>
<dbReference type="InterPro" id="IPR032311">
    <property type="entry name" value="DUF4982"/>
</dbReference>
<protein>
    <recommendedName>
        <fullName evidence="11">Beta-galactosidase</fullName>
    </recommendedName>
</protein>
<dbReference type="InterPro" id="IPR008964">
    <property type="entry name" value="Invasin/intimin_cell_adhesion"/>
</dbReference>
<feature type="domain" description="Glycoside hydrolase family 2" evidence="8">
    <location>
        <begin position="725"/>
        <end position="827"/>
    </location>
</feature>
<dbReference type="InterPro" id="IPR048229">
    <property type="entry name" value="GalB-like"/>
</dbReference>
<dbReference type="Pfam" id="PF00703">
    <property type="entry name" value="Glyco_hydro_2"/>
    <property type="match status" value="1"/>
</dbReference>
<dbReference type="InterPro" id="IPR008979">
    <property type="entry name" value="Galactose-bd-like_sf"/>
</dbReference>
<organism evidence="9 10">
    <name type="scientific">Hortaea werneckii</name>
    <name type="common">Black yeast</name>
    <name type="synonym">Cladosporium werneckii</name>
    <dbReference type="NCBI Taxonomy" id="91943"/>
    <lineage>
        <taxon>Eukaryota</taxon>
        <taxon>Fungi</taxon>
        <taxon>Dikarya</taxon>
        <taxon>Ascomycota</taxon>
        <taxon>Pezizomycotina</taxon>
        <taxon>Dothideomycetes</taxon>
        <taxon>Dothideomycetidae</taxon>
        <taxon>Mycosphaerellales</taxon>
        <taxon>Teratosphaeriaceae</taxon>
        <taxon>Hortaea</taxon>
    </lineage>
</organism>
<sequence length="832" mass="91825">MLCLTLLATLAIGVVKGHRHENSREHVSLNDGWRFSRFEFNPDGVIYDYRPDLRNLTDATVLKPWILPTANRYILDSANHFESPEGPPQVEVEYAQTSFDDSAWQLVSVPHDWAIDGPFYTDEEDPVVGGSMGRLPIQGVGWYRRTVYIDQSDSGKAIFLDIEGAMSYAMVWVNGDLVGGWTNPVHIGRYSTYITTTDITDDSAAVNAIVQGENAGARSAHVQVVTDIYSIEQHSRQLKVAQSSPSSAKVSSGDHAAVDQTIVLPDPNLWGPRPEQNPNLYIAVTRLYAGRKAIDQYSTEFGIRSVVFDPSQGLLINGYHVPVQGVNFHHDLGALGAAFNTRAAERQLESLQEMGFNALRTAYNPPAREVLTLADRMGIVVMDEIFDTWEYNMTENDFHLIFPEWHEPDLRNFIRRDRNHPSIIAWSYGNEVIDQTLNETGPVLSRKLRGIVSEEDPTRLSTASVNSAKAGWPFPGTLEIISLNYQGQGIRTGPEYSNLSGIITPPVYPDFHSTLPKKPIWSSETAATVDTRGTYIFPVVDADGAPANDSSGTTPDDGFVSAYGLYTANFGASPDKTFASLGRNPYVAGEFVWAGIDYLGEPSPFYTSRSSYFGIVDLAGFPKDRYYQYQARWRPELPVAHILPHWDWSGREGEVTPAHVFSEADEAELFLNGRSQGRIVRGEYEYRFRWDEVKYEPGTLFVQTYRNGGAWANDTVCTTNEPAGLRLIADRSEIEADGADLAFVTIEVVDAKGRTVPTAANNVTFALDGPGKIVATDNGDPTSFVTFSSVTREAFTGKALAIVRAHVGGRGPLKIAATSEGLNAGHVMVRAR</sequence>
<keyword evidence="4" id="KW-0732">Signal</keyword>